<gene>
    <name evidence="2" type="ORF">SAMN04488027_11240</name>
</gene>
<proteinExistence type="predicted"/>
<evidence type="ECO:0000256" key="1">
    <source>
        <dbReference type="SAM" id="SignalP"/>
    </source>
</evidence>
<organism evidence="2 3">
    <name type="scientific">Psychroflexus sediminis</name>
    <dbReference type="NCBI Taxonomy" id="470826"/>
    <lineage>
        <taxon>Bacteria</taxon>
        <taxon>Pseudomonadati</taxon>
        <taxon>Bacteroidota</taxon>
        <taxon>Flavobacteriia</taxon>
        <taxon>Flavobacteriales</taxon>
        <taxon>Flavobacteriaceae</taxon>
        <taxon>Psychroflexus</taxon>
    </lineage>
</organism>
<keyword evidence="1" id="KW-0732">Signal</keyword>
<evidence type="ECO:0000313" key="2">
    <source>
        <dbReference type="EMBL" id="SDG95425.1"/>
    </source>
</evidence>
<dbReference type="Proteomes" id="UP000199296">
    <property type="component" value="Unassembled WGS sequence"/>
</dbReference>
<protein>
    <recommendedName>
        <fullName evidence="4">Lipoprotein</fullName>
    </recommendedName>
</protein>
<dbReference type="OrthoDB" id="1453598at2"/>
<dbReference type="EMBL" id="FNCW01000012">
    <property type="protein sequence ID" value="SDG95425.1"/>
    <property type="molecule type" value="Genomic_DNA"/>
</dbReference>
<sequence length="173" mass="19571">MKLKSLLAVFSFLALWTQAISCADQKKEEPKSETSAVIPAKLQEKINLDSIQTVKLSEKAKRKTEEWIMYIALNSEMERLENYTISDVINNSETIENVVDSLSVTVPPVFETNAVNARILSLKTHVNLLNENTKRIKPNPGEIKDLSAKLKLDFNNLNIQLNEVFIIENSPVE</sequence>
<dbReference type="STRING" id="470826.SAMN04488027_11240"/>
<name>A0A1G7YGP8_9FLAO</name>
<feature type="chain" id="PRO_5011769972" description="Lipoprotein" evidence="1">
    <location>
        <begin position="24"/>
        <end position="173"/>
    </location>
</feature>
<dbReference type="AlphaFoldDB" id="A0A1G7YGP8"/>
<keyword evidence="3" id="KW-1185">Reference proteome</keyword>
<accession>A0A1G7YGP8</accession>
<evidence type="ECO:0008006" key="4">
    <source>
        <dbReference type="Google" id="ProtNLM"/>
    </source>
</evidence>
<reference evidence="2 3" key="1">
    <citation type="submission" date="2016-10" db="EMBL/GenBank/DDBJ databases">
        <authorList>
            <person name="de Groot N.N."/>
        </authorList>
    </citation>
    <scope>NUCLEOTIDE SEQUENCE [LARGE SCALE GENOMIC DNA]</scope>
    <source>
        <strain evidence="2 3">DSM 19803</strain>
    </source>
</reference>
<feature type="signal peptide" evidence="1">
    <location>
        <begin position="1"/>
        <end position="23"/>
    </location>
</feature>
<evidence type="ECO:0000313" key="3">
    <source>
        <dbReference type="Proteomes" id="UP000199296"/>
    </source>
</evidence>
<dbReference type="RefSeq" id="WP_093368841.1">
    <property type="nucleotide sequence ID" value="NZ_FNCW01000012.1"/>
</dbReference>